<reference evidence="4" key="1">
    <citation type="submission" date="2021-04" db="EMBL/GenBank/DDBJ databases">
        <title>Oceanospirillales bacteria with DddD are important DMSP degraders in coastal seawater.</title>
        <authorList>
            <person name="Liu J."/>
        </authorList>
    </citation>
    <scope>NUCLEOTIDE SEQUENCE</scope>
    <source>
        <strain evidence="4">D13-1</strain>
    </source>
</reference>
<dbReference type="EMBL" id="CP073347">
    <property type="protein sequence ID" value="UTW13166.1"/>
    <property type="molecule type" value="Genomic_DNA"/>
</dbReference>
<keyword evidence="2" id="KW-0067">ATP-binding</keyword>
<dbReference type="InterPro" id="IPR011990">
    <property type="entry name" value="TPR-like_helical_dom_sf"/>
</dbReference>
<keyword evidence="5" id="KW-1185">Reference proteome</keyword>
<dbReference type="InterPro" id="IPR041664">
    <property type="entry name" value="AAA_16"/>
</dbReference>
<dbReference type="Pfam" id="PF12773">
    <property type="entry name" value="DZR"/>
    <property type="match status" value="1"/>
</dbReference>
<dbReference type="InterPro" id="IPR029787">
    <property type="entry name" value="Nucleotide_cyclase"/>
</dbReference>
<dbReference type="InterPro" id="IPR001054">
    <property type="entry name" value="A/G_cyclase"/>
</dbReference>
<dbReference type="PANTHER" id="PTHR16305">
    <property type="entry name" value="TESTICULAR SOLUBLE ADENYLYL CYCLASE"/>
    <property type="match status" value="1"/>
</dbReference>
<dbReference type="Gene3D" id="1.25.40.10">
    <property type="entry name" value="Tetratricopeptide repeat domain"/>
    <property type="match status" value="2"/>
</dbReference>
<dbReference type="SUPFAM" id="SSF52540">
    <property type="entry name" value="P-loop containing nucleoside triphosphate hydrolases"/>
    <property type="match status" value="1"/>
</dbReference>
<dbReference type="RefSeq" id="WP_255855333.1">
    <property type="nucleotide sequence ID" value="NZ_CP073347.1"/>
</dbReference>
<dbReference type="PROSITE" id="PS50125">
    <property type="entry name" value="GUANYLATE_CYCLASE_2"/>
    <property type="match status" value="1"/>
</dbReference>
<evidence type="ECO:0000259" key="3">
    <source>
        <dbReference type="PROSITE" id="PS50125"/>
    </source>
</evidence>
<accession>A0ABY5HMR6</accession>
<organism evidence="4 5">
    <name type="scientific">Marinobacterium rhizophilum</name>
    <dbReference type="NCBI Taxonomy" id="420402"/>
    <lineage>
        <taxon>Bacteria</taxon>
        <taxon>Pseudomonadati</taxon>
        <taxon>Pseudomonadota</taxon>
        <taxon>Gammaproteobacteria</taxon>
        <taxon>Oceanospirillales</taxon>
        <taxon>Oceanospirillaceae</taxon>
        <taxon>Marinobacterium</taxon>
    </lineage>
</organism>
<keyword evidence="1" id="KW-0547">Nucleotide-binding</keyword>
<dbReference type="SMART" id="SM00044">
    <property type="entry name" value="CYCc"/>
    <property type="match status" value="1"/>
</dbReference>
<evidence type="ECO:0000313" key="5">
    <source>
        <dbReference type="Proteomes" id="UP001058461"/>
    </source>
</evidence>
<protein>
    <submittedName>
        <fullName evidence="4">AAA family ATPase</fullName>
    </submittedName>
</protein>
<dbReference type="InterPro" id="IPR025874">
    <property type="entry name" value="DZR"/>
</dbReference>
<name>A0ABY5HMR6_9GAMM</name>
<dbReference type="InterPro" id="IPR027417">
    <property type="entry name" value="P-loop_NTPase"/>
</dbReference>
<evidence type="ECO:0000256" key="1">
    <source>
        <dbReference type="ARBA" id="ARBA00022741"/>
    </source>
</evidence>
<dbReference type="Pfam" id="PF00211">
    <property type="entry name" value="Guanylate_cyc"/>
    <property type="match status" value="1"/>
</dbReference>
<dbReference type="Gene3D" id="3.30.70.1230">
    <property type="entry name" value="Nucleotide cyclase"/>
    <property type="match status" value="1"/>
</dbReference>
<dbReference type="Proteomes" id="UP001058461">
    <property type="component" value="Chromosome"/>
</dbReference>
<proteinExistence type="predicted"/>
<dbReference type="SUPFAM" id="SSF48452">
    <property type="entry name" value="TPR-like"/>
    <property type="match status" value="2"/>
</dbReference>
<evidence type="ECO:0000256" key="2">
    <source>
        <dbReference type="ARBA" id="ARBA00022840"/>
    </source>
</evidence>
<sequence>MRCAGCGFDNPRGAKFCNQCGAALAPSCPRCGHALRVAAKFCDDCGAPLAQTVTTAVAPAPAVIAPIHYTPRHLAERIIAEQAALRARGGAGGERKIVTALFADMAGSTALIQGLDPEQVRNLIDPILGLMMEAVHHYEGYVAKSLGDGILALFGAPIAHEDHPQRALYAALRMQESMQRYADRVRLEQEIPLQIRVGIHTGEVVLRSIHTEDLRADYEPVGQSIHLASRMEGLATPGSIVVSEATRRLAEGYFEFKALGAIPVKGIAQPLDVYEVLGSGPLRTRLQVAARRGLAPFVGRQSELGQLGTALSRVRHTRGQVVGVVGEPGVGKSRLFYEFRPRAQQDCRVLETFSVSHGKAFAYLPLVELLKTYLQISPQDDDRCRREKITGKVLTLDRRLEDSLPYLFYLLGLAEASASLAQMDSQLRRQRTFEAIRRLLLRESVNQPLLVIFEDLQWLDNETAAFLDYLVDGITHARLLLLVNYRPEYRHDWGQRPNYTQLRLEPLGRAEAEVLLGSLLGNDPTLAAIKPLIMAQTDGNPFFLEEVVQTLVEEAVLLGEPGHYRLQRAPEALQIPTTVQGVLSARIDRLQADEKALLQTLAVIGKEFPWSLVLQVVELAEQPLRQRLSRLQAGEFLYERPAFPEVEYSFKHGLTQEVAYGSVLKDRRTALHERTARALEALFPEQREERCNELAHHYSCSGNVPKAVEYLQRAGEQALHRCANGEAVEHLGAALERLEQLPDTPERQRQELGLQLALGPVWMAIRGYAAAEVEATYRRALELSQHSDDVPAHFTALFGLDAYYLVGGELQAALDMAEQLLQLAEREQDTDFLLEAYGSVGVVLLPLGELAPARDRLEQGAALYDPEQHRAHAFLYGLDPGVLCLCYLAFTLQLMGASAQARAQNDAALALAQQLGHPVSLAFALDFAAELHQLCGEGEQVLARAEAAIELSCEQGFSFWLAHGRVLQGWALAAQGDSDAGIEQIRQGLVAYRATGAEMFMTHLQGLLADALVRAGKTAEALSVLDEALALVETTRERFYEAELYRLRGECLADAPVSPAAGKGASATPESCFLQAIKLARGQGARLLEWRAMLSLAQLRIQQSRAKEARELLDMICKASPEADGSLVTTAKTLLEKLDGAG</sequence>
<feature type="domain" description="Guanylate cyclase" evidence="3">
    <location>
        <begin position="99"/>
        <end position="232"/>
    </location>
</feature>
<dbReference type="Pfam" id="PF13191">
    <property type="entry name" value="AAA_16"/>
    <property type="match status" value="1"/>
</dbReference>
<dbReference type="Gene3D" id="3.40.50.300">
    <property type="entry name" value="P-loop containing nucleotide triphosphate hydrolases"/>
    <property type="match status" value="1"/>
</dbReference>
<dbReference type="PANTHER" id="PTHR16305:SF28">
    <property type="entry name" value="GUANYLATE CYCLASE DOMAIN-CONTAINING PROTEIN"/>
    <property type="match status" value="1"/>
</dbReference>
<evidence type="ECO:0000313" key="4">
    <source>
        <dbReference type="EMBL" id="UTW13166.1"/>
    </source>
</evidence>
<dbReference type="CDD" id="cd07302">
    <property type="entry name" value="CHD"/>
    <property type="match status" value="1"/>
</dbReference>
<dbReference type="SUPFAM" id="SSF55073">
    <property type="entry name" value="Nucleotide cyclase"/>
    <property type="match status" value="1"/>
</dbReference>
<gene>
    <name evidence="4" type="ORF">KDW95_05755</name>
</gene>